<accession>A0A7K1GPP7</accession>
<evidence type="ECO:0000313" key="3">
    <source>
        <dbReference type="Proteomes" id="UP000488936"/>
    </source>
</evidence>
<sequence length="135" mass="15426">MFIKYIRCLIVACVCVCTTVVWAKHSPHSTSRSCNERLNQIMKNSDFDYSGEDYHVRIEDITGGTVIIKVYVRNNLSSDPKKPRMVESVVSWLIIQPQRDGIYQSLNALDPADPAFKKLNIDMNAFNQLVKCIDQ</sequence>
<dbReference type="EMBL" id="WMJY01000043">
    <property type="protein sequence ID" value="MTH30837.1"/>
    <property type="molecule type" value="Genomic_DNA"/>
</dbReference>
<keyword evidence="1" id="KW-0732">Signal</keyword>
<reference evidence="2 3" key="1">
    <citation type="journal article" date="2006" name="Int. J. Syst. Evol. Microbiol.">
        <title>Myroides pelagicus sp. nov., isolated from seawater in Thailand.</title>
        <authorList>
            <person name="Yoon J."/>
            <person name="Maneerat S."/>
            <person name="Kawai F."/>
            <person name="Yokota A."/>
        </authorList>
    </citation>
    <scope>NUCLEOTIDE SEQUENCE [LARGE SCALE GENOMIC DNA]</scope>
    <source>
        <strain evidence="2 3">SM1T</strain>
    </source>
</reference>
<dbReference type="AlphaFoldDB" id="A0A7K1GPP7"/>
<protein>
    <recommendedName>
        <fullName evidence="4">Secreted protein</fullName>
    </recommendedName>
</protein>
<organism evidence="2 3">
    <name type="scientific">Myroides pelagicus</name>
    <dbReference type="NCBI Taxonomy" id="270914"/>
    <lineage>
        <taxon>Bacteria</taxon>
        <taxon>Pseudomonadati</taxon>
        <taxon>Bacteroidota</taxon>
        <taxon>Flavobacteriia</taxon>
        <taxon>Flavobacteriales</taxon>
        <taxon>Flavobacteriaceae</taxon>
        <taxon>Myroides</taxon>
    </lineage>
</organism>
<dbReference type="OrthoDB" id="1445262at2"/>
<gene>
    <name evidence="2" type="ORF">GJV77_13185</name>
</gene>
<dbReference type="RefSeq" id="WP_155036809.1">
    <property type="nucleotide sequence ID" value="NZ_JAYMMG010000025.1"/>
</dbReference>
<evidence type="ECO:0000256" key="1">
    <source>
        <dbReference type="SAM" id="SignalP"/>
    </source>
</evidence>
<dbReference type="Proteomes" id="UP000488936">
    <property type="component" value="Unassembled WGS sequence"/>
</dbReference>
<comment type="caution">
    <text evidence="2">The sequence shown here is derived from an EMBL/GenBank/DDBJ whole genome shotgun (WGS) entry which is preliminary data.</text>
</comment>
<feature type="chain" id="PRO_5029481916" description="Secreted protein" evidence="1">
    <location>
        <begin position="24"/>
        <end position="135"/>
    </location>
</feature>
<evidence type="ECO:0000313" key="2">
    <source>
        <dbReference type="EMBL" id="MTH30837.1"/>
    </source>
</evidence>
<name>A0A7K1GPP7_9FLAO</name>
<keyword evidence="3" id="KW-1185">Reference proteome</keyword>
<feature type="signal peptide" evidence="1">
    <location>
        <begin position="1"/>
        <end position="23"/>
    </location>
</feature>
<proteinExistence type="predicted"/>
<evidence type="ECO:0008006" key="4">
    <source>
        <dbReference type="Google" id="ProtNLM"/>
    </source>
</evidence>